<evidence type="ECO:0000256" key="3">
    <source>
        <dbReference type="SAM" id="SignalP"/>
    </source>
</evidence>
<dbReference type="PROSITE" id="PS51257">
    <property type="entry name" value="PROKAR_LIPOPROTEIN"/>
    <property type="match status" value="1"/>
</dbReference>
<reference evidence="5 6" key="1">
    <citation type="submission" date="2018-06" db="EMBL/GenBank/DDBJ databases">
        <authorList>
            <consortium name="Pathogen Informatics"/>
            <person name="Doyle S."/>
        </authorList>
    </citation>
    <scope>NUCLEOTIDE SEQUENCE [LARGE SCALE GENOMIC DNA]</scope>
    <source>
        <strain evidence="5 6">NCTC10529</strain>
    </source>
</reference>
<feature type="signal peptide" evidence="3">
    <location>
        <begin position="1"/>
        <end position="22"/>
    </location>
</feature>
<keyword evidence="1 3" id="KW-0732">Signal</keyword>
<organism evidence="5 6">
    <name type="scientific">Kingella kingae</name>
    <dbReference type="NCBI Taxonomy" id="504"/>
    <lineage>
        <taxon>Bacteria</taxon>
        <taxon>Pseudomonadati</taxon>
        <taxon>Pseudomonadota</taxon>
        <taxon>Betaproteobacteria</taxon>
        <taxon>Neisseriales</taxon>
        <taxon>Neisseriaceae</taxon>
        <taxon>Kingella</taxon>
    </lineage>
</organism>
<dbReference type="SMART" id="SM00062">
    <property type="entry name" value="PBPb"/>
    <property type="match status" value="1"/>
</dbReference>
<dbReference type="RefSeq" id="WP_003785007.1">
    <property type="nucleotide sequence ID" value="NZ_CP091518.1"/>
</dbReference>
<dbReference type="Pfam" id="PF00497">
    <property type="entry name" value="SBP_bac_3"/>
    <property type="match status" value="1"/>
</dbReference>
<protein>
    <submittedName>
        <fullName evidence="5">Probable amino-acid ABC transporter-binding protein HI_1080</fullName>
    </submittedName>
</protein>
<feature type="region of interest" description="Disordered" evidence="2">
    <location>
        <begin position="22"/>
        <end position="41"/>
    </location>
</feature>
<name>A0AAX2J5T9_KINKI</name>
<dbReference type="GeneID" id="93263137"/>
<feature type="domain" description="Solute-binding protein family 3/N-terminal" evidence="4">
    <location>
        <begin position="53"/>
        <end position="277"/>
    </location>
</feature>
<dbReference type="SUPFAM" id="SSF53850">
    <property type="entry name" value="Periplasmic binding protein-like II"/>
    <property type="match status" value="1"/>
</dbReference>
<accession>A0AAX2J5T9</accession>
<evidence type="ECO:0000259" key="4">
    <source>
        <dbReference type="SMART" id="SM00062"/>
    </source>
</evidence>
<evidence type="ECO:0000313" key="5">
    <source>
        <dbReference type="EMBL" id="SQH25662.1"/>
    </source>
</evidence>
<gene>
    <name evidence="5" type="ORF">NCTC10529_01870</name>
</gene>
<proteinExistence type="predicted"/>
<dbReference type="AlphaFoldDB" id="A0AAX2J5T9"/>
<dbReference type="PANTHER" id="PTHR35936:SF19">
    <property type="entry name" value="AMINO-ACID-BINDING PROTEIN YXEM-RELATED"/>
    <property type="match status" value="1"/>
</dbReference>
<dbReference type="PANTHER" id="PTHR35936">
    <property type="entry name" value="MEMBRANE-BOUND LYTIC MUREIN TRANSGLYCOSYLASE F"/>
    <property type="match status" value="1"/>
</dbReference>
<sequence length="286" mass="30629">MKKTSFVLACLLVLAACGEKSASSQSSTNNTPAVQASSTKAAPAATATKKAEHYIVGTDASYPPFDFKDDQGQITGFDVDILRAIGEDQGFSVDFISTERAQLFPSLKEGQYQILAACLGLSAERLAQSEMSVPYAFAPNVIMGKAGGTEPQTLADLGSKKVITQEGSHTHDVLKAANVPNVSTTNGLYNAYSTFVRGEADYVLGDAGVLSYHHKNNQAANKPKVYTAVYDKSEDVRVGFAVKKGNTALIGKINEGLKNIRANGKYDEIYAKWFGDDQTLRVPQAK</sequence>
<evidence type="ECO:0000313" key="6">
    <source>
        <dbReference type="Proteomes" id="UP000248598"/>
    </source>
</evidence>
<dbReference type="Gene3D" id="3.40.190.10">
    <property type="entry name" value="Periplasmic binding protein-like II"/>
    <property type="match status" value="2"/>
</dbReference>
<evidence type="ECO:0000256" key="1">
    <source>
        <dbReference type="ARBA" id="ARBA00022729"/>
    </source>
</evidence>
<dbReference type="Proteomes" id="UP000248598">
    <property type="component" value="Chromosome 1"/>
</dbReference>
<dbReference type="EMBL" id="LS483426">
    <property type="protein sequence ID" value="SQH25662.1"/>
    <property type="molecule type" value="Genomic_DNA"/>
</dbReference>
<dbReference type="InterPro" id="IPR001638">
    <property type="entry name" value="Solute-binding_3/MltF_N"/>
</dbReference>
<evidence type="ECO:0000256" key="2">
    <source>
        <dbReference type="SAM" id="MobiDB-lite"/>
    </source>
</evidence>
<feature type="chain" id="PRO_5043376642" evidence="3">
    <location>
        <begin position="23"/>
        <end position="286"/>
    </location>
</feature>
<feature type="compositionally biased region" description="Polar residues" evidence="2">
    <location>
        <begin position="22"/>
        <end position="35"/>
    </location>
</feature>